<protein>
    <submittedName>
        <fullName evidence="2">Uncharacterized protein</fullName>
    </submittedName>
</protein>
<dbReference type="AlphaFoldDB" id="A0A7C9ADS3"/>
<sequence>MYLTRNGRVKYPIPAKRSTITSSLQSKRAMRSFSERFPQENMHFVASKEYKIPFSRCSTQPLSPTRISKRLSLVPVGATRPWRARRRAPRDLATADQSSSPIVSHAGLLKEEIGRRTMSPSRSHLAGSCSKSSSGRPPHFRSEATAVFMASNGEMGAFFSATNSSTCIVAPKVTKRSKPVKSESIEVFDRLMSLSPSNAPPFLDTLSENESQNFSVTGKHIHDPSSSEYAFRPRSSHPNFFSMSFASLPYSR</sequence>
<accession>A0A7C9ADS3</accession>
<dbReference type="EMBL" id="GISG01230107">
    <property type="protein sequence ID" value="MBA4665992.1"/>
    <property type="molecule type" value="Transcribed_RNA"/>
</dbReference>
<name>A0A7C9ADS3_OPUST</name>
<feature type="region of interest" description="Disordered" evidence="1">
    <location>
        <begin position="117"/>
        <end position="138"/>
    </location>
</feature>
<evidence type="ECO:0000256" key="1">
    <source>
        <dbReference type="SAM" id="MobiDB-lite"/>
    </source>
</evidence>
<proteinExistence type="predicted"/>
<evidence type="ECO:0000313" key="2">
    <source>
        <dbReference type="EMBL" id="MBA4665992.1"/>
    </source>
</evidence>
<reference evidence="2" key="2">
    <citation type="submission" date="2020-07" db="EMBL/GenBank/DDBJ databases">
        <authorList>
            <person name="Vera ALvarez R."/>
            <person name="Arias-Moreno D.M."/>
            <person name="Jimenez-Jacinto V."/>
            <person name="Jimenez-Bremont J.F."/>
            <person name="Swaminathan K."/>
            <person name="Moose S.P."/>
            <person name="Guerrero-Gonzalez M.L."/>
            <person name="Marino-Ramirez L."/>
            <person name="Landsman D."/>
            <person name="Rodriguez-Kessler M."/>
            <person name="Delgado-Sanchez P."/>
        </authorList>
    </citation>
    <scope>NUCLEOTIDE SEQUENCE</scope>
    <source>
        <tissue evidence="2">Cladode</tissue>
    </source>
</reference>
<organism evidence="2">
    <name type="scientific">Opuntia streptacantha</name>
    <name type="common">Prickly pear cactus</name>
    <name type="synonym">Opuntia cardona</name>
    <dbReference type="NCBI Taxonomy" id="393608"/>
    <lineage>
        <taxon>Eukaryota</taxon>
        <taxon>Viridiplantae</taxon>
        <taxon>Streptophyta</taxon>
        <taxon>Embryophyta</taxon>
        <taxon>Tracheophyta</taxon>
        <taxon>Spermatophyta</taxon>
        <taxon>Magnoliopsida</taxon>
        <taxon>eudicotyledons</taxon>
        <taxon>Gunneridae</taxon>
        <taxon>Pentapetalae</taxon>
        <taxon>Caryophyllales</taxon>
        <taxon>Cactineae</taxon>
        <taxon>Cactaceae</taxon>
        <taxon>Opuntioideae</taxon>
        <taxon>Opuntia</taxon>
    </lineage>
</organism>
<reference evidence="2" key="1">
    <citation type="journal article" date="2013" name="J. Plant Res.">
        <title>Effect of fungi and light on seed germination of three Opuntia species from semiarid lands of central Mexico.</title>
        <authorList>
            <person name="Delgado-Sanchez P."/>
            <person name="Jimenez-Bremont J.F."/>
            <person name="Guerrero-Gonzalez Mde L."/>
            <person name="Flores J."/>
        </authorList>
    </citation>
    <scope>NUCLEOTIDE SEQUENCE</scope>
    <source>
        <tissue evidence="2">Cladode</tissue>
    </source>
</reference>